<dbReference type="EMBL" id="CM044703">
    <property type="protein sequence ID" value="KAI5670208.1"/>
    <property type="molecule type" value="Genomic_DNA"/>
</dbReference>
<evidence type="ECO:0000313" key="1">
    <source>
        <dbReference type="EMBL" id="KAI5670208.1"/>
    </source>
</evidence>
<dbReference type="Proteomes" id="UP001060085">
    <property type="component" value="Linkage Group LG03"/>
</dbReference>
<accession>A0ACC0BCC8</accession>
<evidence type="ECO:0000313" key="2">
    <source>
        <dbReference type="Proteomes" id="UP001060085"/>
    </source>
</evidence>
<proteinExistence type="predicted"/>
<keyword evidence="2" id="KW-1185">Reference proteome</keyword>
<sequence length="366" mass="42295">MVSETMDTAESEEEPTKRQRVLLDYLDCLLSSPRTFASGTADLVLDLMFLRTYLRCSIKWGHSSIGNGLFDALKDALEGLQLESYLSRSQFEACNLPERIHSCKPMIKEDCLNFMASPHQLDFDTDEQRSEFVSDLLNLKLAYDILGENIYFLNEVFELGQRLYKREEDFEDFNIHFQGLAWRTGCLLLLYWVQLDNNEENMEPRMDFILSDLREKSNPFIPDITRTCIAVLTASKPPAEVRFQLAKLAHKFVQLLSENLQVDDLENDGGIQMLFMELKFFITFLMDRQKVEDLAEGKLILTQVNALLDEVVPLISSLRSQGIKEDIAEKTKFLLHNFLEKADLIKTEVRKICAPLFQDQPCFNFP</sequence>
<name>A0ACC0BCC8_CATRO</name>
<comment type="caution">
    <text evidence="1">The sequence shown here is derived from an EMBL/GenBank/DDBJ whole genome shotgun (WGS) entry which is preliminary data.</text>
</comment>
<gene>
    <name evidence="1" type="ORF">M9H77_10572</name>
</gene>
<reference evidence="2" key="1">
    <citation type="journal article" date="2023" name="Nat. Plants">
        <title>Single-cell RNA sequencing provides a high-resolution roadmap for understanding the multicellular compartmentation of specialized metabolism.</title>
        <authorList>
            <person name="Sun S."/>
            <person name="Shen X."/>
            <person name="Li Y."/>
            <person name="Li Y."/>
            <person name="Wang S."/>
            <person name="Li R."/>
            <person name="Zhang H."/>
            <person name="Shen G."/>
            <person name="Guo B."/>
            <person name="Wei J."/>
            <person name="Xu J."/>
            <person name="St-Pierre B."/>
            <person name="Chen S."/>
            <person name="Sun C."/>
        </authorList>
    </citation>
    <scope>NUCLEOTIDE SEQUENCE [LARGE SCALE GENOMIC DNA]</scope>
</reference>
<protein>
    <submittedName>
        <fullName evidence="1">Uncharacterized protein</fullName>
    </submittedName>
</protein>
<organism evidence="1 2">
    <name type="scientific">Catharanthus roseus</name>
    <name type="common">Madagascar periwinkle</name>
    <name type="synonym">Vinca rosea</name>
    <dbReference type="NCBI Taxonomy" id="4058"/>
    <lineage>
        <taxon>Eukaryota</taxon>
        <taxon>Viridiplantae</taxon>
        <taxon>Streptophyta</taxon>
        <taxon>Embryophyta</taxon>
        <taxon>Tracheophyta</taxon>
        <taxon>Spermatophyta</taxon>
        <taxon>Magnoliopsida</taxon>
        <taxon>eudicotyledons</taxon>
        <taxon>Gunneridae</taxon>
        <taxon>Pentapetalae</taxon>
        <taxon>asterids</taxon>
        <taxon>lamiids</taxon>
        <taxon>Gentianales</taxon>
        <taxon>Apocynaceae</taxon>
        <taxon>Rauvolfioideae</taxon>
        <taxon>Vinceae</taxon>
        <taxon>Catharanthinae</taxon>
        <taxon>Catharanthus</taxon>
    </lineage>
</organism>